<feature type="transmembrane region" description="Helical" evidence="8">
    <location>
        <begin position="238"/>
        <end position="257"/>
    </location>
</feature>
<reference evidence="10 11" key="1">
    <citation type="submission" date="2023-12" db="EMBL/GenBank/DDBJ databases">
        <title>Description of an unclassified Opitutus bacterium of Verrucomicrobiota.</title>
        <authorList>
            <person name="Zhang D.-F."/>
        </authorList>
    </citation>
    <scope>NUCLEOTIDE SEQUENCE [LARGE SCALE GENOMIC DNA]</scope>
    <source>
        <strain evidence="10 11">WL0086</strain>
    </source>
</reference>
<evidence type="ECO:0000256" key="4">
    <source>
        <dbReference type="ARBA" id="ARBA00022679"/>
    </source>
</evidence>
<keyword evidence="3 10" id="KW-0328">Glycosyltransferase</keyword>
<feature type="transmembrane region" description="Helical" evidence="8">
    <location>
        <begin position="209"/>
        <end position="231"/>
    </location>
</feature>
<feature type="domain" description="Glycosyltransferase RgtA/B/C/D-like" evidence="9">
    <location>
        <begin position="62"/>
        <end position="192"/>
    </location>
</feature>
<proteinExistence type="predicted"/>
<keyword evidence="6 8" id="KW-1133">Transmembrane helix</keyword>
<dbReference type="InterPro" id="IPR038731">
    <property type="entry name" value="RgtA/B/C-like"/>
</dbReference>
<dbReference type="Pfam" id="PF13231">
    <property type="entry name" value="PMT_2"/>
    <property type="match status" value="1"/>
</dbReference>
<keyword evidence="11" id="KW-1185">Reference proteome</keyword>
<gene>
    <name evidence="10" type="ORF">K1X11_003755</name>
</gene>
<dbReference type="InterPro" id="IPR050297">
    <property type="entry name" value="LipidA_mod_glycosyltrf_83"/>
</dbReference>
<dbReference type="EMBL" id="CP139781">
    <property type="protein sequence ID" value="WRQ88504.1"/>
    <property type="molecule type" value="Genomic_DNA"/>
</dbReference>
<protein>
    <submittedName>
        <fullName evidence="10">Glycosyltransferase family 39 protein</fullName>
        <ecNumber evidence="10">2.4.-.-</ecNumber>
    </submittedName>
</protein>
<name>A0ABZ1CA82_9BACT</name>
<organism evidence="10 11">
    <name type="scientific">Actomonas aquatica</name>
    <dbReference type="NCBI Taxonomy" id="2866162"/>
    <lineage>
        <taxon>Bacteria</taxon>
        <taxon>Pseudomonadati</taxon>
        <taxon>Verrucomicrobiota</taxon>
        <taxon>Opitutia</taxon>
        <taxon>Opitutales</taxon>
        <taxon>Opitutaceae</taxon>
        <taxon>Actomonas</taxon>
    </lineage>
</organism>
<feature type="transmembrane region" description="Helical" evidence="8">
    <location>
        <begin position="83"/>
        <end position="101"/>
    </location>
</feature>
<dbReference type="PANTHER" id="PTHR33908">
    <property type="entry name" value="MANNOSYLTRANSFERASE YKCB-RELATED"/>
    <property type="match status" value="1"/>
</dbReference>
<dbReference type="RefSeq" id="WP_221032940.1">
    <property type="nucleotide sequence ID" value="NZ_CP139781.1"/>
</dbReference>
<keyword evidence="2" id="KW-1003">Cell membrane</keyword>
<keyword evidence="4 10" id="KW-0808">Transferase</keyword>
<evidence type="ECO:0000256" key="1">
    <source>
        <dbReference type="ARBA" id="ARBA00004651"/>
    </source>
</evidence>
<feature type="transmembrane region" description="Helical" evidence="8">
    <location>
        <begin position="136"/>
        <end position="157"/>
    </location>
</feature>
<dbReference type="Proteomes" id="UP000738431">
    <property type="component" value="Chromosome"/>
</dbReference>
<feature type="transmembrane region" description="Helical" evidence="8">
    <location>
        <begin position="339"/>
        <end position="358"/>
    </location>
</feature>
<dbReference type="EC" id="2.4.-.-" evidence="10"/>
<feature type="transmembrane region" description="Helical" evidence="8">
    <location>
        <begin position="315"/>
        <end position="333"/>
    </location>
</feature>
<comment type="subcellular location">
    <subcellularLocation>
        <location evidence="1">Cell membrane</location>
        <topology evidence="1">Multi-pass membrane protein</topology>
    </subcellularLocation>
</comment>
<evidence type="ECO:0000256" key="8">
    <source>
        <dbReference type="SAM" id="Phobius"/>
    </source>
</evidence>
<evidence type="ECO:0000256" key="7">
    <source>
        <dbReference type="ARBA" id="ARBA00023136"/>
    </source>
</evidence>
<feature type="transmembrane region" description="Helical" evidence="8">
    <location>
        <begin position="169"/>
        <end position="197"/>
    </location>
</feature>
<dbReference type="GO" id="GO:0016757">
    <property type="term" value="F:glycosyltransferase activity"/>
    <property type="evidence" value="ECO:0007669"/>
    <property type="project" value="UniProtKB-KW"/>
</dbReference>
<evidence type="ECO:0000256" key="2">
    <source>
        <dbReference type="ARBA" id="ARBA00022475"/>
    </source>
</evidence>
<evidence type="ECO:0000313" key="11">
    <source>
        <dbReference type="Proteomes" id="UP000738431"/>
    </source>
</evidence>
<keyword evidence="7 8" id="KW-0472">Membrane</keyword>
<sequence>MKSSTASLLRGLFVVVVVLAAVLLRWPGLDKPHFGIDEGVTFTIAQQLAEGEVMYRDAVDHRTPLVPYLKAAILLVAGDWNVFAVRLVLAAMLGLSAVMLWSIGRRLGDEGTGFAAAGVHLLGAFLYLGLPDGPSASTAWFLVFFSTLGFWLFAGALSAPSFRRGLPVGLAFGLSILCKQPALLDFGATWVIIGIAAARELQDRRRWGALFAGQLVGAVLPLAAFAVYFAAKGVWSDFVFYAFTYNTAIYVPAGGPIDYWATIQMPFTAAWANMPVIGVLGVLGGVCILIPALLGLFRPRETTASDTPAIPNFRVLLWITLGWTATGLVATTLSGRTFVHYAAQVLPGLSLAAGWWLHQLYRLLRERRGLLRWAAAVVLLTVAGALSWQTIPRVVAQYRGTQQWGLGNADVPELVDHFTSPAERIFVWGYYPEFYLTSHRLPATRFNYTNFLTGFVPWANMDALVDTSAQIVPGAWDKLQEDFAASPPALIVDIKHERAQGKFPLSDHPLIWQQVVTRYVEVRHEAIYGNIRFYRRLDVATEPLASSNETSESADLQLTLTANNRPGEGHLLKLSGPTGWQHFSIWADGRAVASFPYAPTEPAEVSVFIDHTAFADSRHLQFVGRREDGTLAASPAINLPVARQAADDARGPLPALMLNGVLVQPTKISQSSEATRVAPQQPHAVALSAPARLVYPCEASVRRIDFFHGLHPWLYNESDGYDVVINWLPADGSPPQRIWHTRLSNLTEGRHRSTQRESVALPPRGPGQLEFLFLNGPRSNPQFDEFFFGDASADVQRPRIFLDGRIVAVARDHSEDELSQWMRKADQSWLLHAPGHMDWIFPSPPPFPALQLDYGIDDGAWTPDGGRTDGVTFYVEYFVGDDPEPVPLFTRHLDPLNNPTDRGPQTSIIDIPVSESGVLRIRTTEGPVGNGAWDWAWIMDPVALPAGPPLQWSGAENGRIRASAYQGAGGSRLQEGHPNTWTGHSPSRLEYPKPAGLAFIDFEFGLEDGIPRDESGRLRSDGVIVIVEFLPDGSETPIQVYHRHLDPSIRPEDVGRQHVTRQLPENDTGKLIFQMLPGPNQNAAFDWAYWGTFTGRSHP</sequence>
<accession>A0ABZ1CA82</accession>
<feature type="transmembrane region" description="Helical" evidence="8">
    <location>
        <begin position="269"/>
        <end position="294"/>
    </location>
</feature>
<evidence type="ECO:0000259" key="9">
    <source>
        <dbReference type="Pfam" id="PF13231"/>
    </source>
</evidence>
<evidence type="ECO:0000256" key="3">
    <source>
        <dbReference type="ARBA" id="ARBA00022676"/>
    </source>
</evidence>
<feature type="transmembrane region" description="Helical" evidence="8">
    <location>
        <begin position="7"/>
        <end position="26"/>
    </location>
</feature>
<evidence type="ECO:0000256" key="5">
    <source>
        <dbReference type="ARBA" id="ARBA00022692"/>
    </source>
</evidence>
<feature type="transmembrane region" description="Helical" evidence="8">
    <location>
        <begin position="370"/>
        <end position="388"/>
    </location>
</feature>
<evidence type="ECO:0000313" key="10">
    <source>
        <dbReference type="EMBL" id="WRQ88504.1"/>
    </source>
</evidence>
<dbReference type="PANTHER" id="PTHR33908:SF3">
    <property type="entry name" value="UNDECAPRENYL PHOSPHATE-ALPHA-4-AMINO-4-DEOXY-L-ARABINOSE ARABINOSYL TRANSFERASE"/>
    <property type="match status" value="1"/>
</dbReference>
<keyword evidence="5 8" id="KW-0812">Transmembrane</keyword>
<evidence type="ECO:0000256" key="6">
    <source>
        <dbReference type="ARBA" id="ARBA00022989"/>
    </source>
</evidence>
<feature type="transmembrane region" description="Helical" evidence="8">
    <location>
        <begin position="113"/>
        <end position="130"/>
    </location>
</feature>